<dbReference type="STRING" id="67767.A0A0J7KPL3"/>
<evidence type="ECO:0000256" key="5">
    <source>
        <dbReference type="ARBA" id="ARBA00023242"/>
    </source>
</evidence>
<evidence type="ECO:0000256" key="3">
    <source>
        <dbReference type="ARBA" id="ARBA00023125"/>
    </source>
</evidence>
<gene>
    <name evidence="10" type="ORF">RF55_7739</name>
</gene>
<dbReference type="PANTHER" id="PTHR12716:SF8">
    <property type="entry name" value="TRANSCRIPTION INITIATION FACTOR IIE SUBUNIT BETA"/>
    <property type="match status" value="1"/>
</dbReference>
<dbReference type="InterPro" id="IPR040501">
    <property type="entry name" value="TFA2_Winged_2"/>
</dbReference>
<keyword evidence="4" id="KW-0804">Transcription</keyword>
<feature type="compositionally biased region" description="Basic and acidic residues" evidence="7">
    <location>
        <begin position="315"/>
        <end position="324"/>
    </location>
</feature>
<keyword evidence="5" id="KW-0539">Nucleus</keyword>
<dbReference type="InterPro" id="IPR016656">
    <property type="entry name" value="TFIIE-bsu"/>
</dbReference>
<dbReference type="EMBL" id="LBMM01004552">
    <property type="protein sequence ID" value="KMQ92298.1"/>
    <property type="molecule type" value="Genomic_DNA"/>
</dbReference>
<evidence type="ECO:0000256" key="7">
    <source>
        <dbReference type="SAM" id="MobiDB-lite"/>
    </source>
</evidence>
<sequence length="331" mass="38061">MGILSGNTAGTRIKRTVKAIVIIVAVDVGLLILPSVNTIKICNKMDPALLRERELFKKRALTTPAVEKKKQEKETTKDETPKKNEPPKKKPKLSSISTGPKLDMVNYKTMTGSTQYKFGVLAKIVKHMKARHQEGDDHPLTLEEILDETNQLDVGSKVKQWLQTEALVKNPKIEVTSDCRFAFKPMYKIKDKKSLLRLLKQHDLKGLGGILLEDIQESLPHCDKHLKNLHNEILYITRPLDKKKIVFYNDKTAQFPIDEEFQKLWRAVAVDAMDDQKIDEYLEKQGIRSMQDHGLKKPAPIKRKKPVNRRKQFKKPRDNEHLADVLETYDD</sequence>
<keyword evidence="8" id="KW-0812">Transmembrane</keyword>
<name>A0A0J7KPL3_LASNI</name>
<dbReference type="PROSITE" id="PS51351">
    <property type="entry name" value="TFIIE_BETA_C"/>
    <property type="match status" value="1"/>
</dbReference>
<keyword evidence="8" id="KW-0472">Membrane</keyword>
<evidence type="ECO:0000259" key="9">
    <source>
        <dbReference type="PROSITE" id="PS51351"/>
    </source>
</evidence>
<evidence type="ECO:0000256" key="2">
    <source>
        <dbReference type="ARBA" id="ARBA00023015"/>
    </source>
</evidence>
<comment type="function">
    <text evidence="6">Recruits TFIIH to the initiation complex and stimulates the RNA polymerase II C-terminal domain kinase and DNA-dependent ATPase activities of TFIIH. Both TFIIH and TFIIE are required for promoter clearance by RNA polymerase.</text>
</comment>
<comment type="caution">
    <text evidence="10">The sequence shown here is derived from an EMBL/GenBank/DDBJ whole genome shotgun (WGS) entry which is preliminary data.</text>
</comment>
<evidence type="ECO:0000256" key="8">
    <source>
        <dbReference type="SAM" id="Phobius"/>
    </source>
</evidence>
<dbReference type="GO" id="GO:0005673">
    <property type="term" value="C:transcription factor TFIIE complex"/>
    <property type="evidence" value="ECO:0007669"/>
    <property type="project" value="InterPro"/>
</dbReference>
<evidence type="ECO:0000256" key="6">
    <source>
        <dbReference type="ARBA" id="ARBA00025581"/>
    </source>
</evidence>
<dbReference type="Proteomes" id="UP000036403">
    <property type="component" value="Unassembled WGS sequence"/>
</dbReference>
<feature type="transmembrane region" description="Helical" evidence="8">
    <location>
        <begin position="19"/>
        <end position="36"/>
    </location>
</feature>
<keyword evidence="11" id="KW-1185">Reference proteome</keyword>
<evidence type="ECO:0000256" key="1">
    <source>
        <dbReference type="ARBA" id="ARBA00004123"/>
    </source>
</evidence>
<evidence type="ECO:0000256" key="4">
    <source>
        <dbReference type="ARBA" id="ARBA00023163"/>
    </source>
</evidence>
<reference evidence="10 11" key="1">
    <citation type="submission" date="2015-04" db="EMBL/GenBank/DDBJ databases">
        <title>Lasius niger genome sequencing.</title>
        <authorList>
            <person name="Konorov E.A."/>
            <person name="Nikitin M.A."/>
            <person name="Kirill M.V."/>
            <person name="Chang P."/>
        </authorList>
    </citation>
    <scope>NUCLEOTIDE SEQUENCE [LARGE SCALE GENOMIC DNA]</scope>
    <source>
        <tissue evidence="10">Whole</tissue>
    </source>
</reference>
<dbReference type="AlphaFoldDB" id="A0A0J7KPL3"/>
<dbReference type="CDD" id="cd07977">
    <property type="entry name" value="TFIIE_beta_winged_helix"/>
    <property type="match status" value="1"/>
</dbReference>
<dbReference type="Pfam" id="PF02186">
    <property type="entry name" value="TFIIE_beta"/>
    <property type="match status" value="1"/>
</dbReference>
<organism evidence="10 11">
    <name type="scientific">Lasius niger</name>
    <name type="common">Black garden ant</name>
    <dbReference type="NCBI Taxonomy" id="67767"/>
    <lineage>
        <taxon>Eukaryota</taxon>
        <taxon>Metazoa</taxon>
        <taxon>Ecdysozoa</taxon>
        <taxon>Arthropoda</taxon>
        <taxon>Hexapoda</taxon>
        <taxon>Insecta</taxon>
        <taxon>Pterygota</taxon>
        <taxon>Neoptera</taxon>
        <taxon>Endopterygota</taxon>
        <taxon>Hymenoptera</taxon>
        <taxon>Apocrita</taxon>
        <taxon>Aculeata</taxon>
        <taxon>Formicoidea</taxon>
        <taxon>Formicidae</taxon>
        <taxon>Formicinae</taxon>
        <taxon>Lasius</taxon>
        <taxon>Lasius</taxon>
    </lineage>
</organism>
<dbReference type="GO" id="GO:0006367">
    <property type="term" value="P:transcription initiation at RNA polymerase II promoter"/>
    <property type="evidence" value="ECO:0007669"/>
    <property type="project" value="InterPro"/>
</dbReference>
<feature type="region of interest" description="Disordered" evidence="7">
    <location>
        <begin position="289"/>
        <end position="331"/>
    </location>
</feature>
<proteinExistence type="predicted"/>
<feature type="domain" description="TFIIE beta" evidence="9">
    <location>
        <begin position="109"/>
        <end position="190"/>
    </location>
</feature>
<dbReference type="GO" id="GO:0003677">
    <property type="term" value="F:DNA binding"/>
    <property type="evidence" value="ECO:0007669"/>
    <property type="project" value="UniProtKB-KW"/>
</dbReference>
<dbReference type="GO" id="GO:0001097">
    <property type="term" value="F:TFIIH-class transcription factor complex binding"/>
    <property type="evidence" value="ECO:0007669"/>
    <property type="project" value="TreeGrafter"/>
</dbReference>
<keyword evidence="8" id="KW-1133">Transmembrane helix</keyword>
<keyword evidence="2" id="KW-0805">Transcription regulation</keyword>
<feature type="compositionally biased region" description="Basic and acidic residues" evidence="7">
    <location>
        <begin position="66"/>
        <end position="88"/>
    </location>
</feature>
<dbReference type="SUPFAM" id="SSF46785">
    <property type="entry name" value="Winged helix' DNA-binding domain"/>
    <property type="match status" value="1"/>
</dbReference>
<evidence type="ECO:0000313" key="10">
    <source>
        <dbReference type="EMBL" id="KMQ92298.1"/>
    </source>
</evidence>
<dbReference type="InterPro" id="IPR036390">
    <property type="entry name" value="WH_DNA-bd_sf"/>
</dbReference>
<dbReference type="PIRSF" id="PIRSF016398">
    <property type="entry name" value="TFIIE-beta"/>
    <property type="match status" value="1"/>
</dbReference>
<dbReference type="InterPro" id="IPR003166">
    <property type="entry name" value="TFIIE_bsu_DNA-bd"/>
</dbReference>
<protein>
    <submittedName>
        <fullName evidence="10">General transcription factor iie subunit 2-like protein</fullName>
    </submittedName>
</protein>
<dbReference type="PANTHER" id="PTHR12716">
    <property type="entry name" value="TRANSCRIPTION INITIATION FACTOR IIE, BETA SUBUNIT"/>
    <property type="match status" value="1"/>
</dbReference>
<evidence type="ECO:0000313" key="11">
    <source>
        <dbReference type="Proteomes" id="UP000036403"/>
    </source>
</evidence>
<keyword evidence="3" id="KW-0238">DNA-binding</keyword>
<dbReference type="FunFam" id="1.10.10.10:FF:000177">
    <property type="entry name" value="Transcription initiation factor IIE subunit beta"/>
    <property type="match status" value="1"/>
</dbReference>
<dbReference type="PaxDb" id="67767-A0A0J7KPL3"/>
<dbReference type="Pfam" id="PF18121">
    <property type="entry name" value="TFA2_Winged_2"/>
    <property type="match status" value="1"/>
</dbReference>
<feature type="region of interest" description="Disordered" evidence="7">
    <location>
        <begin position="61"/>
        <end position="100"/>
    </location>
</feature>
<accession>A0A0J7KPL3</accession>
<feature type="compositionally biased region" description="Basic residues" evidence="7">
    <location>
        <begin position="299"/>
        <end position="314"/>
    </location>
</feature>
<dbReference type="Gene3D" id="1.10.10.10">
    <property type="entry name" value="Winged helix-like DNA-binding domain superfamily/Winged helix DNA-binding domain"/>
    <property type="match status" value="1"/>
</dbReference>
<dbReference type="OrthoDB" id="5323195at2759"/>
<dbReference type="InterPro" id="IPR036388">
    <property type="entry name" value="WH-like_DNA-bd_sf"/>
</dbReference>
<comment type="subcellular location">
    <subcellularLocation>
        <location evidence="1">Nucleus</location>
    </subcellularLocation>
</comment>